<dbReference type="Gene3D" id="3.20.20.80">
    <property type="entry name" value="Glycosidases"/>
    <property type="match status" value="1"/>
</dbReference>
<dbReference type="Pfam" id="PF00150">
    <property type="entry name" value="Cellulase"/>
    <property type="match status" value="1"/>
</dbReference>
<protein>
    <recommendedName>
        <fullName evidence="5">Glycoside hydrolase family 5 domain-containing protein</fullName>
    </recommendedName>
</protein>
<dbReference type="OrthoDB" id="5823761at2759"/>
<keyword evidence="2 4" id="KW-0378">Hydrolase</keyword>
<dbReference type="SUPFAM" id="SSF51445">
    <property type="entry name" value="(Trans)glycosidases"/>
    <property type="match status" value="1"/>
</dbReference>
<evidence type="ECO:0000256" key="1">
    <source>
        <dbReference type="ARBA" id="ARBA00005641"/>
    </source>
</evidence>
<evidence type="ECO:0000256" key="2">
    <source>
        <dbReference type="ARBA" id="ARBA00022801"/>
    </source>
</evidence>
<feature type="domain" description="Glycoside hydrolase family 5" evidence="5">
    <location>
        <begin position="36"/>
        <end position="287"/>
    </location>
</feature>
<dbReference type="GO" id="GO:0009251">
    <property type="term" value="P:glucan catabolic process"/>
    <property type="evidence" value="ECO:0007669"/>
    <property type="project" value="TreeGrafter"/>
</dbReference>
<dbReference type="PANTHER" id="PTHR34142:SF5">
    <property type="entry name" value="CBM1 DOMAIN-CONTAINING PROTEIN"/>
    <property type="match status" value="1"/>
</dbReference>
<dbReference type="AlphaFoldDB" id="A0A5N6KWA2"/>
<comment type="similarity">
    <text evidence="1 4">Belongs to the glycosyl hydrolase 5 (cellulase A) family.</text>
</comment>
<dbReference type="InterPro" id="IPR001547">
    <property type="entry name" value="Glyco_hydro_5"/>
</dbReference>
<keyword evidence="7" id="KW-1185">Reference proteome</keyword>
<proteinExistence type="inferred from homology"/>
<dbReference type="Proteomes" id="UP000327013">
    <property type="component" value="Unassembled WGS sequence"/>
</dbReference>
<organism evidence="6 7">
    <name type="scientific">Carpinus fangiana</name>
    <dbReference type="NCBI Taxonomy" id="176857"/>
    <lineage>
        <taxon>Eukaryota</taxon>
        <taxon>Viridiplantae</taxon>
        <taxon>Streptophyta</taxon>
        <taxon>Embryophyta</taxon>
        <taxon>Tracheophyta</taxon>
        <taxon>Spermatophyta</taxon>
        <taxon>Magnoliopsida</taxon>
        <taxon>eudicotyledons</taxon>
        <taxon>Gunneridae</taxon>
        <taxon>Pentapetalae</taxon>
        <taxon>rosids</taxon>
        <taxon>fabids</taxon>
        <taxon>Fagales</taxon>
        <taxon>Betulaceae</taxon>
        <taxon>Carpinus</taxon>
    </lineage>
</organism>
<dbReference type="PROSITE" id="PS00659">
    <property type="entry name" value="GLYCOSYL_HYDROL_F5"/>
    <property type="match status" value="1"/>
</dbReference>
<gene>
    <name evidence="6" type="ORF">FH972_023684</name>
</gene>
<dbReference type="EMBL" id="VIBQ01000014">
    <property type="protein sequence ID" value="KAB8349666.1"/>
    <property type="molecule type" value="Genomic_DNA"/>
</dbReference>
<evidence type="ECO:0000256" key="3">
    <source>
        <dbReference type="ARBA" id="ARBA00023295"/>
    </source>
</evidence>
<dbReference type="InterPro" id="IPR018087">
    <property type="entry name" value="Glyco_hydro_5_CS"/>
</dbReference>
<evidence type="ECO:0000259" key="5">
    <source>
        <dbReference type="Pfam" id="PF00150"/>
    </source>
</evidence>
<evidence type="ECO:0000313" key="7">
    <source>
        <dbReference type="Proteomes" id="UP000327013"/>
    </source>
</evidence>
<dbReference type="InterPro" id="IPR017853">
    <property type="entry name" value="GH"/>
</dbReference>
<sequence>MAGVNIAGCDLGVGTDGSFSPSDFDKMYGCPTSVGPPQMQHFSDVDKFNVFRIPAPWQSFVGNNLEADPVQLDDTFMNQYDGILQSCLSLGASCIIDIHNYARWWGQIVNQGGPESVKLAQTWARLAERYASNEKVIFGIMNEPHDLDINNWAGVVQDAVTAIRNAGATSQTILLAGTSFASAGGFGDQSGPALSGVKNPDGSVDNLVYEVHQYFDSDTSGTHTECSVDNAGTFSALGDYLRGAGRKAFVGEIGGGDNQGCYDLIGASLDVINQYSDVYLGWTSWAAGNWWPEYELNELPNDDGSDKGIISQCFAAKFTPS</sequence>
<evidence type="ECO:0000313" key="6">
    <source>
        <dbReference type="EMBL" id="KAB8349666.1"/>
    </source>
</evidence>
<keyword evidence="3 4" id="KW-0326">Glycosidase</keyword>
<reference evidence="6 7" key="1">
    <citation type="submission" date="2019-06" db="EMBL/GenBank/DDBJ databases">
        <title>A chromosomal-level reference genome of Carpinus fangiana (Coryloideae, Betulaceae).</title>
        <authorList>
            <person name="Yang X."/>
            <person name="Wang Z."/>
            <person name="Zhang L."/>
            <person name="Hao G."/>
            <person name="Liu J."/>
            <person name="Yang Y."/>
        </authorList>
    </citation>
    <scope>NUCLEOTIDE SEQUENCE [LARGE SCALE GENOMIC DNA]</scope>
    <source>
        <strain evidence="6">Cfa_2016G</strain>
        <tissue evidence="6">Leaf</tissue>
    </source>
</reference>
<name>A0A5N6KWA2_9ROSI</name>
<dbReference type="PANTHER" id="PTHR34142">
    <property type="entry name" value="ENDO-BETA-1,4-GLUCANASE A"/>
    <property type="match status" value="1"/>
</dbReference>
<accession>A0A5N6KWA2</accession>
<dbReference type="GO" id="GO:0004553">
    <property type="term" value="F:hydrolase activity, hydrolyzing O-glycosyl compounds"/>
    <property type="evidence" value="ECO:0007669"/>
    <property type="project" value="InterPro"/>
</dbReference>
<evidence type="ECO:0000256" key="4">
    <source>
        <dbReference type="RuleBase" id="RU361153"/>
    </source>
</evidence>
<comment type="caution">
    <text evidence="6">The sequence shown here is derived from an EMBL/GenBank/DDBJ whole genome shotgun (WGS) entry which is preliminary data.</text>
</comment>